<evidence type="ECO:0000256" key="1">
    <source>
        <dbReference type="SAM" id="MobiDB-lite"/>
    </source>
</evidence>
<protein>
    <submittedName>
        <fullName evidence="3">Uncharacterized protein</fullName>
    </submittedName>
</protein>
<reference evidence="3" key="2">
    <citation type="submission" date="2017-11" db="EMBL/GenBank/DDBJ databases">
        <title>Coralsnake Venomics: Analyses of Venom Gland Transcriptomes and Proteomes of Six Brazilian Taxa.</title>
        <authorList>
            <person name="Aird S.D."/>
            <person name="Jorge da Silva N."/>
            <person name="Qiu L."/>
            <person name="Villar-Briones A."/>
            <person name="Aparecida-Saddi V."/>
            <person name="Campos-Telles M.P."/>
            <person name="Grau M."/>
            <person name="Mikheyev A.S."/>
        </authorList>
    </citation>
    <scope>NUCLEOTIDE SEQUENCE</scope>
    <source>
        <tissue evidence="3">Venom_gland</tissue>
    </source>
</reference>
<evidence type="ECO:0000256" key="2">
    <source>
        <dbReference type="SAM" id="Phobius"/>
    </source>
</evidence>
<dbReference type="AlphaFoldDB" id="A0A2D4Q1E9"/>
<reference evidence="3" key="1">
    <citation type="submission" date="2017-07" db="EMBL/GenBank/DDBJ databases">
        <authorList>
            <person name="Mikheyev A."/>
            <person name="Grau M."/>
        </authorList>
    </citation>
    <scope>NUCLEOTIDE SEQUENCE</scope>
    <source>
        <tissue evidence="3">Venom_gland</tissue>
    </source>
</reference>
<keyword evidence="2" id="KW-0472">Membrane</keyword>
<keyword evidence="2" id="KW-1133">Transmembrane helix</keyword>
<dbReference type="EMBL" id="IACN01104895">
    <property type="protein sequence ID" value="LAB63658.1"/>
    <property type="molecule type" value="Transcribed_RNA"/>
</dbReference>
<evidence type="ECO:0000313" key="3">
    <source>
        <dbReference type="EMBL" id="LAB63658.1"/>
    </source>
</evidence>
<name>A0A2D4Q1E9_MICSU</name>
<sequence length="117" mass="13599">MAESPLAFPQPLQRPSSPASSERSRGMKGSCKEGRAAFLREQSASNSLRGGRSIQQESNFAWDIQYNFDGHFEEKLFYFFTSLCMYLYLWLGYLKQTLKKIFHLKIHSSYSSFKHLK</sequence>
<feature type="region of interest" description="Disordered" evidence="1">
    <location>
        <begin position="1"/>
        <end position="30"/>
    </location>
</feature>
<feature type="transmembrane region" description="Helical" evidence="2">
    <location>
        <begin position="76"/>
        <end position="94"/>
    </location>
</feature>
<accession>A0A2D4Q1E9</accession>
<keyword evidence="2" id="KW-0812">Transmembrane</keyword>
<proteinExistence type="predicted"/>
<organism evidence="3">
    <name type="scientific">Micrurus surinamensis</name>
    <name type="common">Surinam coral snake</name>
    <dbReference type="NCBI Taxonomy" id="129470"/>
    <lineage>
        <taxon>Eukaryota</taxon>
        <taxon>Metazoa</taxon>
        <taxon>Chordata</taxon>
        <taxon>Craniata</taxon>
        <taxon>Vertebrata</taxon>
        <taxon>Euteleostomi</taxon>
        <taxon>Lepidosauria</taxon>
        <taxon>Squamata</taxon>
        <taxon>Bifurcata</taxon>
        <taxon>Unidentata</taxon>
        <taxon>Episquamata</taxon>
        <taxon>Toxicofera</taxon>
        <taxon>Serpentes</taxon>
        <taxon>Colubroidea</taxon>
        <taxon>Elapidae</taxon>
        <taxon>Elapinae</taxon>
        <taxon>Micrurus</taxon>
    </lineage>
</organism>